<dbReference type="KEGG" id="soa:G3M56_004405"/>
<dbReference type="SMART" id="SM00739">
    <property type="entry name" value="KOW"/>
    <property type="match status" value="1"/>
</dbReference>
<keyword evidence="5" id="KW-0694">RNA-binding</keyword>
<sequence length="78" mass="8207">MSKKATIKQGSTVEVIAGNNKGATGTVLQVIASKDRVIVEGVNVRKKHQKPSAANQEGGIVDQEASIHISNVKLVSDK</sequence>
<dbReference type="CDD" id="cd06089">
    <property type="entry name" value="KOW_RPL26"/>
    <property type="match status" value="1"/>
</dbReference>
<evidence type="ECO:0000313" key="7">
    <source>
        <dbReference type="Proteomes" id="UP000475117"/>
    </source>
</evidence>
<evidence type="ECO:0000313" key="6">
    <source>
        <dbReference type="EMBL" id="QQL45832.1"/>
    </source>
</evidence>
<organism evidence="6 7">
    <name type="scientific">Sulfuriroseicoccus oceanibius</name>
    <dbReference type="NCBI Taxonomy" id="2707525"/>
    <lineage>
        <taxon>Bacteria</taxon>
        <taxon>Pseudomonadati</taxon>
        <taxon>Verrucomicrobiota</taxon>
        <taxon>Verrucomicrobiia</taxon>
        <taxon>Verrucomicrobiales</taxon>
        <taxon>Verrucomicrobiaceae</taxon>
        <taxon>Sulfuriroseicoccus</taxon>
    </lineage>
</organism>
<dbReference type="Gene3D" id="2.30.30.30">
    <property type="match status" value="1"/>
</dbReference>
<dbReference type="SUPFAM" id="SSF50104">
    <property type="entry name" value="Translation proteins SH3-like domain"/>
    <property type="match status" value="1"/>
</dbReference>
<keyword evidence="5" id="KW-0699">rRNA-binding</keyword>
<dbReference type="HAMAP" id="MF_01326_B">
    <property type="entry name" value="Ribosomal_uL24_B"/>
    <property type="match status" value="1"/>
</dbReference>
<accession>A0A6B3L3Z0</accession>
<dbReference type="EMBL" id="CP066776">
    <property type="protein sequence ID" value="QQL45832.1"/>
    <property type="molecule type" value="Genomic_DNA"/>
</dbReference>
<evidence type="ECO:0000256" key="2">
    <source>
        <dbReference type="ARBA" id="ARBA00022980"/>
    </source>
</evidence>
<dbReference type="InterPro" id="IPR003256">
    <property type="entry name" value="Ribosomal_uL24"/>
</dbReference>
<dbReference type="GO" id="GO:0003735">
    <property type="term" value="F:structural constituent of ribosome"/>
    <property type="evidence" value="ECO:0007669"/>
    <property type="project" value="InterPro"/>
</dbReference>
<dbReference type="PANTHER" id="PTHR12903">
    <property type="entry name" value="MITOCHONDRIAL RIBOSOMAL PROTEIN L24"/>
    <property type="match status" value="1"/>
</dbReference>
<comment type="function">
    <text evidence="5">One of two assembly initiator proteins, it binds directly to the 5'-end of the 23S rRNA, where it nucleates assembly of the 50S subunit.</text>
</comment>
<evidence type="ECO:0000256" key="5">
    <source>
        <dbReference type="HAMAP-Rule" id="MF_01326"/>
    </source>
</evidence>
<dbReference type="Proteomes" id="UP000475117">
    <property type="component" value="Chromosome"/>
</dbReference>
<dbReference type="GO" id="GO:0019843">
    <property type="term" value="F:rRNA binding"/>
    <property type="evidence" value="ECO:0007669"/>
    <property type="project" value="UniProtKB-UniRule"/>
</dbReference>
<dbReference type="NCBIfam" id="TIGR01079">
    <property type="entry name" value="rplX_bact"/>
    <property type="match status" value="1"/>
</dbReference>
<reference evidence="6 7" key="1">
    <citation type="submission" date="2020-12" db="EMBL/GenBank/DDBJ databases">
        <title>Sulforoseuscoccus oceanibium gen. nov., sp. nov., a representative of the phylum Verrucomicrobia with special cytoplasmic membrane, and proposal of Sulforoseuscoccusaceae fam. nov.</title>
        <authorList>
            <person name="Xi F."/>
        </authorList>
    </citation>
    <scope>NUCLEOTIDE SEQUENCE [LARGE SCALE GENOMIC DNA]</scope>
    <source>
        <strain evidence="6 7">T37</strain>
    </source>
</reference>
<dbReference type="InterPro" id="IPR057264">
    <property type="entry name" value="Ribosomal_uL24_C"/>
</dbReference>
<dbReference type="GO" id="GO:0006412">
    <property type="term" value="P:translation"/>
    <property type="evidence" value="ECO:0007669"/>
    <property type="project" value="UniProtKB-UniRule"/>
</dbReference>
<gene>
    <name evidence="5" type="primary">rplX</name>
    <name evidence="6" type="ORF">G3M56_004405</name>
</gene>
<dbReference type="InterPro" id="IPR041988">
    <property type="entry name" value="Ribosomal_uL24_KOW"/>
</dbReference>
<dbReference type="InterPro" id="IPR014722">
    <property type="entry name" value="Rib_uL2_dom2"/>
</dbReference>
<comment type="subunit">
    <text evidence="5">Part of the 50S ribosomal subunit.</text>
</comment>
<evidence type="ECO:0000256" key="3">
    <source>
        <dbReference type="ARBA" id="ARBA00023274"/>
    </source>
</evidence>
<keyword evidence="2 5" id="KW-0689">Ribosomal protein</keyword>
<evidence type="ECO:0000256" key="4">
    <source>
        <dbReference type="ARBA" id="ARBA00035206"/>
    </source>
</evidence>
<keyword evidence="3 5" id="KW-0687">Ribonucleoprotein</keyword>
<name>A0A6B3L3Z0_9BACT</name>
<comment type="function">
    <text evidence="5">One of the proteins that surrounds the polypeptide exit tunnel on the outside of the subunit.</text>
</comment>
<keyword evidence="7" id="KW-1185">Reference proteome</keyword>
<dbReference type="GO" id="GO:0005840">
    <property type="term" value="C:ribosome"/>
    <property type="evidence" value="ECO:0007669"/>
    <property type="project" value="UniProtKB-KW"/>
</dbReference>
<proteinExistence type="inferred from homology"/>
<protein>
    <recommendedName>
        <fullName evidence="4 5">Large ribosomal subunit protein uL24</fullName>
    </recommendedName>
</protein>
<dbReference type="InterPro" id="IPR005824">
    <property type="entry name" value="KOW"/>
</dbReference>
<dbReference type="Pfam" id="PF00467">
    <property type="entry name" value="KOW"/>
    <property type="match status" value="1"/>
</dbReference>
<dbReference type="RefSeq" id="WP_164364529.1">
    <property type="nucleotide sequence ID" value="NZ_CP066776.1"/>
</dbReference>
<comment type="similarity">
    <text evidence="1 5">Belongs to the universal ribosomal protein uL24 family.</text>
</comment>
<dbReference type="Pfam" id="PF17136">
    <property type="entry name" value="ribosomal_L24"/>
    <property type="match status" value="1"/>
</dbReference>
<dbReference type="GO" id="GO:1990904">
    <property type="term" value="C:ribonucleoprotein complex"/>
    <property type="evidence" value="ECO:0007669"/>
    <property type="project" value="UniProtKB-KW"/>
</dbReference>
<dbReference type="AlphaFoldDB" id="A0A6B3L3Z0"/>
<evidence type="ECO:0000256" key="1">
    <source>
        <dbReference type="ARBA" id="ARBA00010618"/>
    </source>
</evidence>
<dbReference type="InterPro" id="IPR008991">
    <property type="entry name" value="Translation_prot_SH3-like_sf"/>
</dbReference>